<keyword evidence="4" id="KW-1185">Reference proteome</keyword>
<reference evidence="3 4" key="1">
    <citation type="journal article" date="2012" name="PLoS Pathog.">
        <title>Diverse lifestyles and strategies of plant pathogenesis encoded in the genomes of eighteen Dothideomycetes fungi.</title>
        <authorList>
            <person name="Ohm R.A."/>
            <person name="Feau N."/>
            <person name="Henrissat B."/>
            <person name="Schoch C.L."/>
            <person name="Horwitz B.A."/>
            <person name="Barry K.W."/>
            <person name="Condon B.J."/>
            <person name="Copeland A.C."/>
            <person name="Dhillon B."/>
            <person name="Glaser F."/>
            <person name="Hesse C.N."/>
            <person name="Kosti I."/>
            <person name="LaButti K."/>
            <person name="Lindquist E.A."/>
            <person name="Lucas S."/>
            <person name="Salamov A.A."/>
            <person name="Bradshaw R.E."/>
            <person name="Ciuffetti L."/>
            <person name="Hamelin R.C."/>
            <person name="Kema G.H.J."/>
            <person name="Lawrence C."/>
            <person name="Scott J.A."/>
            <person name="Spatafora J.W."/>
            <person name="Turgeon B.G."/>
            <person name="de Wit P.J.G.M."/>
            <person name="Zhong S."/>
            <person name="Goodwin S.B."/>
            <person name="Grigoriev I.V."/>
        </authorList>
    </citation>
    <scope>NUCLEOTIDE SEQUENCE [LARGE SCALE GENOMIC DNA]</scope>
    <source>
        <strain evidence="3 4">UAMH 10762</strain>
    </source>
</reference>
<dbReference type="GO" id="GO:0046394">
    <property type="term" value="P:carboxylic acid biosynthetic process"/>
    <property type="evidence" value="ECO:0007669"/>
    <property type="project" value="UniProtKB-ARBA"/>
</dbReference>
<dbReference type="PANTHER" id="PTHR39199">
    <property type="entry name" value="BLR5128 PROTEIN"/>
    <property type="match status" value="1"/>
</dbReference>
<feature type="domain" description="DUF2241" evidence="1">
    <location>
        <begin position="6"/>
        <end position="78"/>
    </location>
</feature>
<evidence type="ECO:0000259" key="2">
    <source>
        <dbReference type="Pfam" id="PF13840"/>
    </source>
</evidence>
<dbReference type="HOGENOM" id="CLU_113369_0_0_1"/>
<feature type="domain" description="CASTOR ACT" evidence="2">
    <location>
        <begin position="79"/>
        <end position="136"/>
    </location>
</feature>
<accession>M2LQZ3</accession>
<dbReference type="eggNOG" id="ENOG502S8Y4">
    <property type="taxonomic scope" value="Eukaryota"/>
</dbReference>
<evidence type="ECO:0000313" key="3">
    <source>
        <dbReference type="EMBL" id="EMC96852.1"/>
    </source>
</evidence>
<gene>
    <name evidence="3" type="ORF">BAUCODRAFT_24547</name>
</gene>
<dbReference type="OrthoDB" id="10064407at2759"/>
<dbReference type="PANTHER" id="PTHR39199:SF1">
    <property type="entry name" value="BLR5128 PROTEIN"/>
    <property type="match status" value="1"/>
</dbReference>
<dbReference type="AlphaFoldDB" id="M2LQZ3"/>
<dbReference type="RefSeq" id="XP_007676014.1">
    <property type="nucleotide sequence ID" value="XM_007677824.1"/>
</dbReference>
<evidence type="ECO:0008006" key="5">
    <source>
        <dbReference type="Google" id="ProtNLM"/>
    </source>
</evidence>
<dbReference type="Pfam" id="PF13840">
    <property type="entry name" value="ACT_7"/>
    <property type="match status" value="1"/>
</dbReference>
<protein>
    <recommendedName>
        <fullName evidence="5">DUF2241 domain-containing protein</fullName>
    </recommendedName>
</protein>
<name>M2LQZ3_BAUPA</name>
<dbReference type="InterPro" id="IPR027795">
    <property type="entry name" value="CASTOR_ACT_dom"/>
</dbReference>
<evidence type="ECO:0000259" key="1">
    <source>
        <dbReference type="Pfam" id="PF10000"/>
    </source>
</evidence>
<dbReference type="STRING" id="717646.M2LQZ3"/>
<dbReference type="InterPro" id="IPR045865">
    <property type="entry name" value="ACT-like_dom_sf"/>
</dbReference>
<dbReference type="Pfam" id="PF10000">
    <property type="entry name" value="ACT_3"/>
    <property type="match status" value="1"/>
</dbReference>
<dbReference type="GO" id="GO:0006520">
    <property type="term" value="P:amino acid metabolic process"/>
    <property type="evidence" value="ECO:0007669"/>
    <property type="project" value="UniProtKB-ARBA"/>
</dbReference>
<dbReference type="KEGG" id="bcom:BAUCODRAFT_24547"/>
<organism evidence="3 4">
    <name type="scientific">Baudoinia panamericana (strain UAMH 10762)</name>
    <name type="common">Angels' share fungus</name>
    <name type="synonym">Baudoinia compniacensis (strain UAMH 10762)</name>
    <dbReference type="NCBI Taxonomy" id="717646"/>
    <lineage>
        <taxon>Eukaryota</taxon>
        <taxon>Fungi</taxon>
        <taxon>Dikarya</taxon>
        <taxon>Ascomycota</taxon>
        <taxon>Pezizomycotina</taxon>
        <taxon>Dothideomycetes</taxon>
        <taxon>Dothideomycetidae</taxon>
        <taxon>Mycosphaerellales</taxon>
        <taxon>Teratosphaeriaceae</taxon>
        <taxon>Baudoinia</taxon>
    </lineage>
</organism>
<dbReference type="OMA" id="AFYHDHI"/>
<dbReference type="InterPro" id="IPR018717">
    <property type="entry name" value="DUF2241"/>
</dbReference>
<dbReference type="EMBL" id="KB445555">
    <property type="protein sequence ID" value="EMC96852.1"/>
    <property type="molecule type" value="Genomic_DNA"/>
</dbReference>
<dbReference type="Gene3D" id="3.30.2130.10">
    <property type="entry name" value="VC0802-like"/>
    <property type="match status" value="1"/>
</dbReference>
<dbReference type="Proteomes" id="UP000011761">
    <property type="component" value="Unassembled WGS sequence"/>
</dbReference>
<dbReference type="GeneID" id="19110195"/>
<proteinExistence type="predicted"/>
<sequence length="144" mass="15614">MANPAPGEMSLNKLISSMNASLSPPTYVFLTLPSNNGDTLLQSLRRAEMLFREDEGWTVIMTQEDAESIGLISNDTFRCRKITLNVHSSLDAVGFIAAVATRLASLGMGVNPVSGYYHDHLFVPVGKEDAAMSELRAMAAEQHA</sequence>
<dbReference type="SUPFAM" id="SSF55021">
    <property type="entry name" value="ACT-like"/>
    <property type="match status" value="2"/>
</dbReference>
<evidence type="ECO:0000313" key="4">
    <source>
        <dbReference type="Proteomes" id="UP000011761"/>
    </source>
</evidence>